<evidence type="ECO:0008006" key="2">
    <source>
        <dbReference type="Google" id="ProtNLM"/>
    </source>
</evidence>
<accession>A0A382F9Y8</accession>
<name>A0A382F9Y8_9ZZZZ</name>
<reference evidence="1" key="1">
    <citation type="submission" date="2018-05" db="EMBL/GenBank/DDBJ databases">
        <authorList>
            <person name="Lanie J.A."/>
            <person name="Ng W.-L."/>
            <person name="Kazmierczak K.M."/>
            <person name="Andrzejewski T.M."/>
            <person name="Davidsen T.M."/>
            <person name="Wayne K.J."/>
            <person name="Tettelin H."/>
            <person name="Glass J.I."/>
            <person name="Rusch D."/>
            <person name="Podicherti R."/>
            <person name="Tsui H.-C.T."/>
            <person name="Winkler M.E."/>
        </authorList>
    </citation>
    <scope>NUCLEOTIDE SEQUENCE</scope>
</reference>
<dbReference type="EMBL" id="UINC01048651">
    <property type="protein sequence ID" value="SVB59442.1"/>
    <property type="molecule type" value="Genomic_DNA"/>
</dbReference>
<feature type="non-terminal residue" evidence="1">
    <location>
        <position position="91"/>
    </location>
</feature>
<dbReference type="Pfam" id="PF11376">
    <property type="entry name" value="DUF3179"/>
    <property type="match status" value="1"/>
</dbReference>
<dbReference type="InterPro" id="IPR021516">
    <property type="entry name" value="DUF3179"/>
</dbReference>
<feature type="non-terminal residue" evidence="1">
    <location>
        <position position="1"/>
    </location>
</feature>
<protein>
    <recommendedName>
        <fullName evidence="2">DUF3179 domain-containing protein</fullName>
    </recommendedName>
</protein>
<organism evidence="1">
    <name type="scientific">marine metagenome</name>
    <dbReference type="NCBI Taxonomy" id="408172"/>
    <lineage>
        <taxon>unclassified sequences</taxon>
        <taxon>metagenomes</taxon>
        <taxon>ecological metagenomes</taxon>
    </lineage>
</organism>
<proteinExistence type="predicted"/>
<gene>
    <name evidence="1" type="ORF">METZ01_LOCUS212296</name>
</gene>
<evidence type="ECO:0000313" key="1">
    <source>
        <dbReference type="EMBL" id="SVB59442.1"/>
    </source>
</evidence>
<sequence>VYNREIDGQVYTFGVSGKLWRDALLMYDHQTRSLWSHITGQAVEGTCQGKQLKILISMPKITWQVWKTNYPETKVLSVAYNPNHPGQQRED</sequence>
<dbReference type="AlphaFoldDB" id="A0A382F9Y8"/>